<dbReference type="InterPro" id="IPR037522">
    <property type="entry name" value="HD_GYP_dom"/>
</dbReference>
<dbReference type="InterPro" id="IPR052020">
    <property type="entry name" value="Cyclic_di-GMP/3'3'-cGAMP_PDE"/>
</dbReference>
<dbReference type="AlphaFoldDB" id="A0A840SBN0"/>
<dbReference type="CDD" id="cd00077">
    <property type="entry name" value="HDc"/>
    <property type="match status" value="1"/>
</dbReference>
<feature type="signal peptide" evidence="3">
    <location>
        <begin position="1"/>
        <end position="26"/>
    </location>
</feature>
<dbReference type="Proteomes" id="UP000593591">
    <property type="component" value="Chromosome"/>
</dbReference>
<keyword evidence="2" id="KW-1133">Transmembrane helix</keyword>
<accession>A0A840SBN0</accession>
<dbReference type="KEGG" id="trc:DYE49_06180"/>
<evidence type="ECO:0000259" key="4">
    <source>
        <dbReference type="PROSITE" id="PS51832"/>
    </source>
</evidence>
<name>A0A840SBN0_9SPIR</name>
<dbReference type="PANTHER" id="PTHR45228">
    <property type="entry name" value="CYCLIC DI-GMP PHOSPHODIESTERASE TM_0186-RELATED"/>
    <property type="match status" value="1"/>
</dbReference>
<sequence length="503" mass="56680">MDVKLKKIWICLFLSLFAVFTLFSQAAVNRAAELINKNIIVGNTEKAYSYALFIIKFYNGEEIPYEYETAVKKAVVSQAESYVKAENWELLLELEKEVAPGGKEVRAAAAPYVKKARDYFEQIEKEKELKKKQEDALVEKIRQTEKTLEEEQEVSGGGENAVSESSEVSSGGISAAELEKLLQAFESSRKAELEQQARESARLEQIRLEQEKKIAENDERRHAEMTELIRSMNENSENVKNTAAAEKDFNRFFILVLVTAVSAVIILLIVFFSRQQKIQSEQLKTTVQTMQAMRTQRVPAITVNPSLLTGSTSDAGAEAQEVMSLIETCRKYGSQIDSVTQRKNVTTQVAELVVKICTEMGCSRKDILLNYAAALVYDIGFLSIDSSILRADVLSKDQFEVLKTHTSNAEKMIFFVDEEYRPLFKDAVSKHHENMDGSGYPFGLKGKEIPFIARVLRVAESYVALISSRNYREIMDRNMAVSELENSSNLYDPDIVQALIAVV</sequence>
<organism evidence="5 7">
    <name type="scientific">Treponema rectale</name>
    <dbReference type="NCBI Taxonomy" id="744512"/>
    <lineage>
        <taxon>Bacteria</taxon>
        <taxon>Pseudomonadati</taxon>
        <taxon>Spirochaetota</taxon>
        <taxon>Spirochaetia</taxon>
        <taxon>Spirochaetales</taxon>
        <taxon>Treponemataceae</taxon>
        <taxon>Treponema</taxon>
    </lineage>
</organism>
<reference evidence="6 8" key="1">
    <citation type="submission" date="2018-08" db="EMBL/GenBank/DDBJ databases">
        <title>The first complete genome of Treponema rectale (CHPAT), a commensal spirochete of the bovine rectum.</title>
        <authorList>
            <person name="Staton G.J."/>
            <person name="Clegg S.R."/>
            <person name="Carter S.D."/>
            <person name="Radford A.D."/>
            <person name="Darby A."/>
            <person name="Hall N."/>
            <person name="Birtles R.J."/>
            <person name="Evans N.J."/>
        </authorList>
    </citation>
    <scope>NUCLEOTIDE SEQUENCE [LARGE SCALE GENOMIC DNA]</scope>
    <source>
        <strain evidence="6 8">CHPA</strain>
    </source>
</reference>
<dbReference type="PANTHER" id="PTHR45228:SF4">
    <property type="entry name" value="LIPOPROTEIN"/>
    <property type="match status" value="1"/>
</dbReference>
<keyword evidence="2" id="KW-0812">Transmembrane</keyword>
<dbReference type="Proteomes" id="UP000578697">
    <property type="component" value="Unassembled WGS sequence"/>
</dbReference>
<dbReference type="RefSeq" id="WP_184651658.1">
    <property type="nucleotide sequence ID" value="NZ_JACHFR010000001.1"/>
</dbReference>
<dbReference type="InterPro" id="IPR003607">
    <property type="entry name" value="HD/PDEase_dom"/>
</dbReference>
<feature type="transmembrane region" description="Helical" evidence="2">
    <location>
        <begin position="252"/>
        <end position="272"/>
    </location>
</feature>
<proteinExistence type="predicted"/>
<evidence type="ECO:0000313" key="8">
    <source>
        <dbReference type="Proteomes" id="UP000593591"/>
    </source>
</evidence>
<feature type="region of interest" description="Disordered" evidence="1">
    <location>
        <begin position="146"/>
        <end position="169"/>
    </location>
</feature>
<keyword evidence="3" id="KW-0732">Signal</keyword>
<keyword evidence="7" id="KW-1185">Reference proteome</keyword>
<dbReference type="Gene3D" id="1.10.3210.10">
    <property type="entry name" value="Hypothetical protein af1432"/>
    <property type="match status" value="1"/>
</dbReference>
<protein>
    <submittedName>
        <fullName evidence="6">HD domain-containing protein</fullName>
    </submittedName>
    <submittedName>
        <fullName evidence="5">HD-GYP domain-containing protein (C-di-GMP phosphodiesterase class II)</fullName>
    </submittedName>
</protein>
<dbReference type="EMBL" id="JACHFR010000001">
    <property type="protein sequence ID" value="MBB5218234.1"/>
    <property type="molecule type" value="Genomic_DNA"/>
</dbReference>
<gene>
    <name evidence="6" type="ORF">DYE49_06180</name>
    <name evidence="5" type="ORF">HNP77_000578</name>
</gene>
<feature type="chain" id="PRO_5033945723" evidence="3">
    <location>
        <begin position="27"/>
        <end position="503"/>
    </location>
</feature>
<dbReference type="SUPFAM" id="SSF109604">
    <property type="entry name" value="HD-domain/PDEase-like"/>
    <property type="match status" value="1"/>
</dbReference>
<feature type="domain" description="HD-GYP" evidence="4">
    <location>
        <begin position="318"/>
        <end position="503"/>
    </location>
</feature>
<dbReference type="Pfam" id="PF13487">
    <property type="entry name" value="HD_5"/>
    <property type="match status" value="1"/>
</dbReference>
<evidence type="ECO:0000313" key="5">
    <source>
        <dbReference type="EMBL" id="MBB5218234.1"/>
    </source>
</evidence>
<dbReference type="EMBL" id="CP031517">
    <property type="protein sequence ID" value="QOS40063.1"/>
    <property type="molecule type" value="Genomic_DNA"/>
</dbReference>
<feature type="compositionally biased region" description="Low complexity" evidence="1">
    <location>
        <begin position="160"/>
        <end position="169"/>
    </location>
</feature>
<reference evidence="5 7" key="2">
    <citation type="submission" date="2020-08" db="EMBL/GenBank/DDBJ databases">
        <title>Genomic Encyclopedia of Type Strains, Phase IV (KMG-IV): sequencing the most valuable type-strain genomes for metagenomic binning, comparative biology and taxonomic classification.</title>
        <authorList>
            <person name="Goeker M."/>
        </authorList>
    </citation>
    <scope>NUCLEOTIDE SEQUENCE [LARGE SCALE GENOMIC DNA]</scope>
    <source>
        <strain evidence="5 7">DSM 103679</strain>
    </source>
</reference>
<keyword evidence="2" id="KW-0472">Membrane</keyword>
<evidence type="ECO:0000256" key="3">
    <source>
        <dbReference type="SAM" id="SignalP"/>
    </source>
</evidence>
<evidence type="ECO:0000313" key="7">
    <source>
        <dbReference type="Proteomes" id="UP000578697"/>
    </source>
</evidence>
<evidence type="ECO:0000256" key="2">
    <source>
        <dbReference type="SAM" id="Phobius"/>
    </source>
</evidence>
<evidence type="ECO:0000313" key="6">
    <source>
        <dbReference type="EMBL" id="QOS40063.1"/>
    </source>
</evidence>
<evidence type="ECO:0000256" key="1">
    <source>
        <dbReference type="SAM" id="MobiDB-lite"/>
    </source>
</evidence>
<dbReference type="PROSITE" id="PS51832">
    <property type="entry name" value="HD_GYP"/>
    <property type="match status" value="1"/>
</dbReference>